<accession>A0AA49GPN5</accession>
<dbReference type="EMBL" id="CP120682">
    <property type="protein sequence ID" value="WKN34949.1"/>
    <property type="molecule type" value="Genomic_DNA"/>
</dbReference>
<organism evidence="1">
    <name type="scientific">Roseihalotalea indica</name>
    <dbReference type="NCBI Taxonomy" id="2867963"/>
    <lineage>
        <taxon>Bacteria</taxon>
        <taxon>Pseudomonadati</taxon>
        <taxon>Bacteroidota</taxon>
        <taxon>Cytophagia</taxon>
        <taxon>Cytophagales</taxon>
        <taxon>Catalimonadaceae</taxon>
        <taxon>Roseihalotalea</taxon>
    </lineage>
</organism>
<proteinExistence type="predicted"/>
<dbReference type="InterPro" id="IPR046508">
    <property type="entry name" value="DUF6686"/>
</dbReference>
<gene>
    <name evidence="1" type="ORF">K4G66_21470</name>
</gene>
<name>A0AA49GPN5_9BACT</name>
<sequence>MPLCKPKVLLQEGSFCVAQCKHCQRLSILYHNVLAGFSPSAFTRFSENVIQTSFQEYSVQFPVGEPYIILQTCHQDIQFTFNKKEFKQLKRGLAEVMVLLEAQQILDSNR</sequence>
<evidence type="ECO:0000313" key="1">
    <source>
        <dbReference type="EMBL" id="WKN34949.1"/>
    </source>
</evidence>
<dbReference type="Pfam" id="PF20391">
    <property type="entry name" value="DUF6686"/>
    <property type="match status" value="1"/>
</dbReference>
<protein>
    <submittedName>
        <fullName evidence="1">Uncharacterized protein</fullName>
    </submittedName>
</protein>
<reference evidence="1" key="1">
    <citation type="journal article" date="2023" name="Comput. Struct. Biotechnol. J.">
        <title>Discovery of a novel marine Bacteroidetes with a rich repertoire of carbohydrate-active enzymes.</title>
        <authorList>
            <person name="Chen B."/>
            <person name="Liu G."/>
            <person name="Chen Q."/>
            <person name="Wang H."/>
            <person name="Liu L."/>
            <person name="Tang K."/>
        </authorList>
    </citation>
    <scope>NUCLEOTIDE SEQUENCE</scope>
    <source>
        <strain evidence="1">TK19036</strain>
    </source>
</reference>
<dbReference type="AlphaFoldDB" id="A0AA49GPN5"/>
<reference evidence="1" key="2">
    <citation type="journal article" date="2024" name="Antonie Van Leeuwenhoek">
        <title>Roseihalotalea indica gen. nov., sp. nov., a halophilic Bacteroidetes from mesopelagic Southwest Indian Ocean with higher carbohydrate metabolic potential.</title>
        <authorList>
            <person name="Chen B."/>
            <person name="Zhang M."/>
            <person name="Lin D."/>
            <person name="Ye J."/>
            <person name="Tang K."/>
        </authorList>
    </citation>
    <scope>NUCLEOTIDE SEQUENCE</scope>
    <source>
        <strain evidence="1">TK19036</strain>
    </source>
</reference>